<dbReference type="EMBL" id="CP049142">
    <property type="protein sequence ID" value="QIE91348.1"/>
    <property type="molecule type" value="Genomic_DNA"/>
</dbReference>
<dbReference type="KEGG" id="pnt:G5B91_33920"/>
<gene>
    <name evidence="2" type="ORF">G5B91_33920</name>
</gene>
<dbReference type="Proteomes" id="UP000501063">
    <property type="component" value="Plasmid pPniHBP1_1"/>
</dbReference>
<name>A0A6G6J7L7_PSENT</name>
<accession>A0A6G6J7L7</accession>
<dbReference type="GO" id="GO:0035438">
    <property type="term" value="F:cyclic-di-GMP binding"/>
    <property type="evidence" value="ECO:0007669"/>
    <property type="project" value="InterPro"/>
</dbReference>
<dbReference type="Gene3D" id="2.40.10.220">
    <property type="entry name" value="predicted glycosyltransferase like domains"/>
    <property type="match status" value="1"/>
</dbReference>
<protein>
    <submittedName>
        <fullName evidence="2">PilZ domain-containing protein</fullName>
    </submittedName>
</protein>
<evidence type="ECO:0000313" key="3">
    <source>
        <dbReference type="Proteomes" id="UP000501063"/>
    </source>
</evidence>
<dbReference type="RefSeq" id="WP_024767848.1">
    <property type="nucleotide sequence ID" value="NZ_CP049142.1"/>
</dbReference>
<organism evidence="2 3">
    <name type="scientific">Pseudomonas nitroreducens</name>
    <dbReference type="NCBI Taxonomy" id="46680"/>
    <lineage>
        <taxon>Bacteria</taxon>
        <taxon>Pseudomonadati</taxon>
        <taxon>Pseudomonadota</taxon>
        <taxon>Gammaproteobacteria</taxon>
        <taxon>Pseudomonadales</taxon>
        <taxon>Pseudomonadaceae</taxon>
        <taxon>Pseudomonas</taxon>
    </lineage>
</organism>
<geneLocation type="plasmid" evidence="3">
    <name>ppnihbp1_1</name>
</geneLocation>
<evidence type="ECO:0000259" key="1">
    <source>
        <dbReference type="Pfam" id="PF07238"/>
    </source>
</evidence>
<feature type="domain" description="PilZ" evidence="1">
    <location>
        <begin position="22"/>
        <end position="103"/>
    </location>
</feature>
<dbReference type="AlphaFoldDB" id="A0A6G6J7L7"/>
<dbReference type="InterPro" id="IPR009875">
    <property type="entry name" value="PilZ_domain"/>
</dbReference>
<reference evidence="2 3" key="1">
    <citation type="submission" date="2020-02" db="EMBL/GenBank/DDBJ databases">
        <title>Integrative conjugative elements (ICEs) and plasmids drive adaptation of Pseudomonas nitroreducens strain HBP1 to wastewater environment.</title>
        <authorList>
            <person name="Sentchilo V."/>
            <person name="Carraro N."/>
            <person name="Bertelli C."/>
            <person name="van der Meer J.R."/>
        </authorList>
    </citation>
    <scope>NUCLEOTIDE SEQUENCE [LARGE SCALE GENOMIC DNA]</scope>
    <source>
        <strain evidence="2 3">HBP1</strain>
        <plasmid evidence="3">ppnihbp1_1</plasmid>
    </source>
</reference>
<sequence length="122" mass="13649">MTAANRRYTRYAIPEHAMRKQEIKIKGVLGLLAGWGDCRVRDISYAGALVLTDKKIGIGDRVVLRLVEKDGAEMTFDGSVANCSKDPITKQFRLGIALVEPDSGRKEMGFLQELQDRYHPVL</sequence>
<dbReference type="SUPFAM" id="SSF141371">
    <property type="entry name" value="PilZ domain-like"/>
    <property type="match status" value="1"/>
</dbReference>
<proteinExistence type="predicted"/>
<keyword evidence="2" id="KW-0614">Plasmid</keyword>
<dbReference type="Pfam" id="PF07238">
    <property type="entry name" value="PilZ"/>
    <property type="match status" value="1"/>
</dbReference>
<evidence type="ECO:0000313" key="2">
    <source>
        <dbReference type="EMBL" id="QIE91348.1"/>
    </source>
</evidence>